<keyword evidence="1" id="KW-1133">Transmembrane helix</keyword>
<proteinExistence type="predicted"/>
<comment type="caution">
    <text evidence="2">The sequence shown here is derived from an EMBL/GenBank/DDBJ whole genome shotgun (WGS) entry which is preliminary data.</text>
</comment>
<evidence type="ECO:0000313" key="2">
    <source>
        <dbReference type="EMBL" id="GAG09279.1"/>
    </source>
</evidence>
<dbReference type="AlphaFoldDB" id="X0UTU7"/>
<reference evidence="2" key="1">
    <citation type="journal article" date="2014" name="Front. Microbiol.">
        <title>High frequency of phylogenetically diverse reductive dehalogenase-homologous genes in deep subseafloor sedimentary metagenomes.</title>
        <authorList>
            <person name="Kawai M."/>
            <person name="Futagami T."/>
            <person name="Toyoda A."/>
            <person name="Takaki Y."/>
            <person name="Nishi S."/>
            <person name="Hori S."/>
            <person name="Arai W."/>
            <person name="Tsubouchi T."/>
            <person name="Morono Y."/>
            <person name="Uchiyama I."/>
            <person name="Ito T."/>
            <person name="Fujiyama A."/>
            <person name="Inagaki F."/>
            <person name="Takami H."/>
        </authorList>
    </citation>
    <scope>NUCLEOTIDE SEQUENCE</scope>
    <source>
        <strain evidence="2">Expedition CK06-06</strain>
    </source>
</reference>
<feature type="non-terminal residue" evidence="2">
    <location>
        <position position="1"/>
    </location>
</feature>
<dbReference type="EMBL" id="BARS01024556">
    <property type="protein sequence ID" value="GAG09279.1"/>
    <property type="molecule type" value="Genomic_DNA"/>
</dbReference>
<keyword evidence="1" id="KW-0812">Transmembrane</keyword>
<organism evidence="2">
    <name type="scientific">marine sediment metagenome</name>
    <dbReference type="NCBI Taxonomy" id="412755"/>
    <lineage>
        <taxon>unclassified sequences</taxon>
        <taxon>metagenomes</taxon>
        <taxon>ecological metagenomes</taxon>
    </lineage>
</organism>
<sequence>IKQKLLEFNSTARTDLKNMLNVPIYVVIMDSGSKTVSISDMSSFERFVPDVGKYYIASDNGKLLAVKFSKESIESEIKIPAPVVLLACGDSVAVCAKKSGWAFADFPEGRDTLKVYGPDDMSFRSFDNVTVLNSDLVYAKGLAAWQKYRNTVYSPYTINDQLPGIVKMSADCGIMTPATSYIVLENTAQLEMLKRKEKHSLSSNQALEFDEFMESPAPPVIFLAPFVFALLLFKTRRKKSHPIAAKSPNPLIHQDKFVSN</sequence>
<accession>X0UTU7</accession>
<keyword evidence="1" id="KW-0472">Membrane</keyword>
<name>X0UTU7_9ZZZZ</name>
<evidence type="ECO:0000256" key="1">
    <source>
        <dbReference type="SAM" id="Phobius"/>
    </source>
</evidence>
<gene>
    <name evidence="2" type="ORF">S01H1_38972</name>
</gene>
<feature type="transmembrane region" description="Helical" evidence="1">
    <location>
        <begin position="216"/>
        <end position="233"/>
    </location>
</feature>
<protein>
    <submittedName>
        <fullName evidence="2">Uncharacterized protein</fullName>
    </submittedName>
</protein>